<reference evidence="12 13" key="1">
    <citation type="submission" date="2020-08" db="EMBL/GenBank/DDBJ databases">
        <title>Genomic Encyclopedia of Type Strains, Phase IV (KMG-IV): sequencing the most valuable type-strain genomes for metagenomic binning, comparative biology and taxonomic classification.</title>
        <authorList>
            <person name="Goeker M."/>
        </authorList>
    </citation>
    <scope>NUCLEOTIDE SEQUENCE [LARGE SCALE GENOMIC DNA]</scope>
    <source>
        <strain evidence="12 13">DSM 22368</strain>
    </source>
</reference>
<dbReference type="Gene3D" id="6.10.250.690">
    <property type="match status" value="1"/>
</dbReference>
<comment type="subcellular location">
    <subcellularLocation>
        <location evidence="1">Cytoplasm</location>
    </subcellularLocation>
</comment>
<dbReference type="EMBL" id="JACHHT010000001">
    <property type="protein sequence ID" value="MBB6520149.1"/>
    <property type="molecule type" value="Genomic_DNA"/>
</dbReference>
<accession>A0A7X0JPZ2</accession>
<dbReference type="CDD" id="cd00383">
    <property type="entry name" value="trans_reg_C"/>
    <property type="match status" value="1"/>
</dbReference>
<dbReference type="SUPFAM" id="SSF46894">
    <property type="entry name" value="C-terminal effector domain of the bipartite response regulators"/>
    <property type="match status" value="1"/>
</dbReference>
<dbReference type="FunFam" id="1.10.10.10:FF:000099">
    <property type="entry name" value="Two-component system response regulator TorR"/>
    <property type="match status" value="1"/>
</dbReference>
<dbReference type="FunCoup" id="A0A7X0JPZ2">
    <property type="interactions" value="199"/>
</dbReference>
<evidence type="ECO:0000313" key="12">
    <source>
        <dbReference type="EMBL" id="MBB6520149.1"/>
    </source>
</evidence>
<dbReference type="PROSITE" id="PS50110">
    <property type="entry name" value="RESPONSE_REGULATORY"/>
    <property type="match status" value="1"/>
</dbReference>
<dbReference type="InterPro" id="IPR011006">
    <property type="entry name" value="CheY-like_superfamily"/>
</dbReference>
<keyword evidence="13" id="KW-1185">Reference proteome</keyword>
<evidence type="ECO:0000256" key="8">
    <source>
        <dbReference type="PROSITE-ProRule" id="PRU00169"/>
    </source>
</evidence>
<dbReference type="RefSeq" id="WP_166852096.1">
    <property type="nucleotide sequence ID" value="NZ_JAAONY010000001.1"/>
</dbReference>
<keyword evidence="7" id="KW-0804">Transcription</keyword>
<evidence type="ECO:0000256" key="7">
    <source>
        <dbReference type="ARBA" id="ARBA00023163"/>
    </source>
</evidence>
<dbReference type="PANTHER" id="PTHR48111">
    <property type="entry name" value="REGULATOR OF RPOS"/>
    <property type="match status" value="1"/>
</dbReference>
<dbReference type="InterPro" id="IPR036388">
    <property type="entry name" value="WH-like_DNA-bd_sf"/>
</dbReference>
<sequence>MINPSSKATNKVTTLLIVEDELASMELLYSYFNQQPYEVYKAHNCSQARELLAQKTIDIVLLDITLPDGDGLALTREIRSRSNMGIILVTHRSDDIDRIVGLELGADDYVTKPYNIRELMVRVKNLSSRLHQETLNNTHQLGEQINFDCWSFLPGRRLLIHNEGQEVSLTEGEYKLLAALLANPGLVLSRDQLMNKMQRRDWYPTDRTIDVMVARLRKKLNDDKGSPKYISTVHGAGYLFIAPIESADS</sequence>
<evidence type="ECO:0000256" key="6">
    <source>
        <dbReference type="ARBA" id="ARBA00023125"/>
    </source>
</evidence>
<dbReference type="GO" id="GO:0032993">
    <property type="term" value="C:protein-DNA complex"/>
    <property type="evidence" value="ECO:0007669"/>
    <property type="project" value="TreeGrafter"/>
</dbReference>
<keyword evidence="3 8" id="KW-0597">Phosphoprotein</keyword>
<evidence type="ECO:0000256" key="5">
    <source>
        <dbReference type="ARBA" id="ARBA00023015"/>
    </source>
</evidence>
<dbReference type="InterPro" id="IPR016032">
    <property type="entry name" value="Sig_transdc_resp-reg_C-effctor"/>
</dbReference>
<comment type="caution">
    <text evidence="12">The sequence shown here is derived from an EMBL/GenBank/DDBJ whole genome shotgun (WGS) entry which is preliminary data.</text>
</comment>
<proteinExistence type="predicted"/>
<keyword evidence="2" id="KW-0963">Cytoplasm</keyword>
<dbReference type="SUPFAM" id="SSF52172">
    <property type="entry name" value="CheY-like"/>
    <property type="match status" value="1"/>
</dbReference>
<evidence type="ECO:0000256" key="4">
    <source>
        <dbReference type="ARBA" id="ARBA00023012"/>
    </source>
</evidence>
<feature type="modified residue" description="4-aspartylphosphate" evidence="8">
    <location>
        <position position="63"/>
    </location>
</feature>
<dbReference type="GO" id="GO:0000976">
    <property type="term" value="F:transcription cis-regulatory region binding"/>
    <property type="evidence" value="ECO:0007669"/>
    <property type="project" value="TreeGrafter"/>
</dbReference>
<evidence type="ECO:0000256" key="1">
    <source>
        <dbReference type="ARBA" id="ARBA00004496"/>
    </source>
</evidence>
<feature type="domain" description="OmpR/PhoB-type" evidence="11">
    <location>
        <begin position="142"/>
        <end position="242"/>
    </location>
</feature>
<dbReference type="InterPro" id="IPR001789">
    <property type="entry name" value="Sig_transdc_resp-reg_receiver"/>
</dbReference>
<gene>
    <name evidence="12" type="ORF">HNR48_000427</name>
</gene>
<feature type="domain" description="Response regulatory" evidence="10">
    <location>
        <begin position="14"/>
        <end position="127"/>
    </location>
</feature>
<dbReference type="PROSITE" id="PS51755">
    <property type="entry name" value="OMPR_PHOB"/>
    <property type="match status" value="1"/>
</dbReference>
<feature type="DNA-binding region" description="OmpR/PhoB-type" evidence="9">
    <location>
        <begin position="142"/>
        <end position="242"/>
    </location>
</feature>
<keyword evidence="6 9" id="KW-0238">DNA-binding</keyword>
<dbReference type="GO" id="GO:0000156">
    <property type="term" value="F:phosphorelay response regulator activity"/>
    <property type="evidence" value="ECO:0007669"/>
    <property type="project" value="TreeGrafter"/>
</dbReference>
<dbReference type="InParanoid" id="A0A7X0JPZ2"/>
<dbReference type="InterPro" id="IPR039420">
    <property type="entry name" value="WalR-like"/>
</dbReference>
<dbReference type="Gene3D" id="1.10.10.10">
    <property type="entry name" value="Winged helix-like DNA-binding domain superfamily/Winged helix DNA-binding domain"/>
    <property type="match status" value="1"/>
</dbReference>
<evidence type="ECO:0000256" key="2">
    <source>
        <dbReference type="ARBA" id="ARBA00022490"/>
    </source>
</evidence>
<evidence type="ECO:0000259" key="11">
    <source>
        <dbReference type="PROSITE" id="PS51755"/>
    </source>
</evidence>
<name>A0A7X0JPZ2_9GAMM</name>
<dbReference type="GO" id="GO:0005829">
    <property type="term" value="C:cytosol"/>
    <property type="evidence" value="ECO:0007669"/>
    <property type="project" value="TreeGrafter"/>
</dbReference>
<dbReference type="Pfam" id="PF00486">
    <property type="entry name" value="Trans_reg_C"/>
    <property type="match status" value="1"/>
</dbReference>
<organism evidence="12 13">
    <name type="scientific">Pseudoteredinibacter isoporae</name>
    <dbReference type="NCBI Taxonomy" id="570281"/>
    <lineage>
        <taxon>Bacteria</taxon>
        <taxon>Pseudomonadati</taxon>
        <taxon>Pseudomonadota</taxon>
        <taxon>Gammaproteobacteria</taxon>
        <taxon>Cellvibrionales</taxon>
        <taxon>Cellvibrionaceae</taxon>
        <taxon>Pseudoteredinibacter</taxon>
    </lineage>
</organism>
<evidence type="ECO:0000313" key="13">
    <source>
        <dbReference type="Proteomes" id="UP000528457"/>
    </source>
</evidence>
<evidence type="ECO:0000259" key="10">
    <source>
        <dbReference type="PROSITE" id="PS50110"/>
    </source>
</evidence>
<evidence type="ECO:0000256" key="9">
    <source>
        <dbReference type="PROSITE-ProRule" id="PRU01091"/>
    </source>
</evidence>
<dbReference type="GO" id="GO:0006355">
    <property type="term" value="P:regulation of DNA-templated transcription"/>
    <property type="evidence" value="ECO:0007669"/>
    <property type="project" value="InterPro"/>
</dbReference>
<protein>
    <submittedName>
        <fullName evidence="12">DNA-binding response OmpR family regulator</fullName>
    </submittedName>
</protein>
<dbReference type="Pfam" id="PF00072">
    <property type="entry name" value="Response_reg"/>
    <property type="match status" value="1"/>
</dbReference>
<dbReference type="PANTHER" id="PTHR48111:SF58">
    <property type="entry name" value="TORCAD OPERON TRANSCRIPTIONAL REGULATORY PROTEIN TORR"/>
    <property type="match status" value="1"/>
</dbReference>
<dbReference type="Gene3D" id="3.40.50.2300">
    <property type="match status" value="1"/>
</dbReference>
<evidence type="ECO:0000256" key="3">
    <source>
        <dbReference type="ARBA" id="ARBA00022553"/>
    </source>
</evidence>
<dbReference type="AlphaFoldDB" id="A0A7X0JPZ2"/>
<dbReference type="SMART" id="SM00448">
    <property type="entry name" value="REC"/>
    <property type="match status" value="1"/>
</dbReference>
<dbReference type="InterPro" id="IPR001867">
    <property type="entry name" value="OmpR/PhoB-type_DNA-bd"/>
</dbReference>
<dbReference type="SMART" id="SM00862">
    <property type="entry name" value="Trans_reg_C"/>
    <property type="match status" value="1"/>
</dbReference>
<keyword evidence="5" id="KW-0805">Transcription regulation</keyword>
<dbReference type="Proteomes" id="UP000528457">
    <property type="component" value="Unassembled WGS sequence"/>
</dbReference>
<keyword evidence="4" id="KW-0902">Two-component regulatory system</keyword>